<proteinExistence type="predicted"/>
<protein>
    <recommendedName>
        <fullName evidence="4">Glycosyltransferase RgtA/B/C/D-like domain-containing protein</fullName>
    </recommendedName>
</protein>
<feature type="transmembrane region" description="Helical" evidence="1">
    <location>
        <begin position="349"/>
        <end position="367"/>
    </location>
</feature>
<feature type="transmembrane region" description="Helical" evidence="1">
    <location>
        <begin position="116"/>
        <end position="134"/>
    </location>
</feature>
<feature type="transmembrane region" description="Helical" evidence="1">
    <location>
        <begin position="166"/>
        <end position="184"/>
    </location>
</feature>
<feature type="transmembrane region" description="Helical" evidence="1">
    <location>
        <begin position="320"/>
        <end position="337"/>
    </location>
</feature>
<comment type="caution">
    <text evidence="2">The sequence shown here is derived from an EMBL/GenBank/DDBJ whole genome shotgun (WGS) entry which is preliminary data.</text>
</comment>
<keyword evidence="1" id="KW-0812">Transmembrane</keyword>
<evidence type="ECO:0008006" key="4">
    <source>
        <dbReference type="Google" id="ProtNLM"/>
    </source>
</evidence>
<gene>
    <name evidence="2" type="ORF">Q4F26_04440</name>
</gene>
<accession>A0AA43ZRW0</accession>
<feature type="transmembrane region" description="Helical" evidence="1">
    <location>
        <begin position="379"/>
        <end position="397"/>
    </location>
</feature>
<keyword evidence="1" id="KW-1133">Transmembrane helix</keyword>
<keyword evidence="3" id="KW-1185">Reference proteome</keyword>
<keyword evidence="1" id="KW-0472">Membrane</keyword>
<evidence type="ECO:0000313" key="3">
    <source>
        <dbReference type="Proteomes" id="UP001171751"/>
    </source>
</evidence>
<evidence type="ECO:0000256" key="1">
    <source>
        <dbReference type="SAM" id="Phobius"/>
    </source>
</evidence>
<feature type="transmembrane region" description="Helical" evidence="1">
    <location>
        <begin position="233"/>
        <end position="255"/>
    </location>
</feature>
<organism evidence="2 3">
    <name type="scientific">Atopococcus tabaci</name>
    <dbReference type="NCBI Taxonomy" id="269774"/>
    <lineage>
        <taxon>Bacteria</taxon>
        <taxon>Bacillati</taxon>
        <taxon>Bacillota</taxon>
        <taxon>Bacilli</taxon>
        <taxon>Lactobacillales</taxon>
        <taxon>Carnobacteriaceae</taxon>
        <taxon>Atopococcus</taxon>
    </lineage>
</organism>
<sequence>MMIKTNNQKWILIAVMLVLSVFSFLVFQGKHGFHIDEVYSYGLSNSDHEPFPWQVDEWLEGDYYKDYLTPTEETRFNYDSVIYNQVQDVHPPFYYLIFHTVSSFFPGIFTKYTGLVINLIIHLLLFFLVYRLIYYLTKNFTVSLSGSLFWYMSAAALNAMTFIRMYSLFTLLVVGLYYFTLRYLKEKKNKDLLPLAVCYFLGGWTHYYFYIFAFLFTLVVCLFLLLKKEWKRTLTFGGTAGLSVLAALLSFPAVFDHIQNSNRGQEVLEGLEQNLTQVSSQYFTFIREELFTNIPAVIILLVFVLMLGSVLFYKRGEKTTWVQWGLLMLPVLSYVVVVQNVSGLESPRYVYPIYPLLVIFIYSLLYAGLSPWIAQKGRLSLLILSGTLLVIPLRLYGTDLSYQFKEVDYPQERIAAVEDQSALVIYQEKWQLTQYVLGIKDFKAVYPVQVSTQMDETLPGQLPEDTDDLYVFVDLRIDSGPGSIVQTVSDFYSYQDLQEVLRTDHYIVYQLEK</sequence>
<dbReference type="EMBL" id="JAUNQW010000016">
    <property type="protein sequence ID" value="MDO5457575.1"/>
    <property type="molecule type" value="Genomic_DNA"/>
</dbReference>
<reference evidence="2" key="1">
    <citation type="submission" date="2023-07" db="EMBL/GenBank/DDBJ databases">
        <title>Between Cages and Wild: Unraveling the Impact of Captivity on Animal Microbiomes and Antimicrobial Resistance.</title>
        <authorList>
            <person name="Schmartz G.P."/>
            <person name="Rehner J."/>
            <person name="Schuff M.J."/>
            <person name="Becker S.L."/>
            <person name="Kravczyk M."/>
            <person name="Gurevich A."/>
            <person name="Francke R."/>
            <person name="Mueller R."/>
            <person name="Keller V."/>
            <person name="Keller A."/>
        </authorList>
    </citation>
    <scope>NUCLEOTIDE SEQUENCE</scope>
    <source>
        <strain evidence="2">S39M_St_73</strain>
    </source>
</reference>
<name>A0AA43ZRW0_9LACT</name>
<feature type="transmembrane region" description="Helical" evidence="1">
    <location>
        <begin position="290"/>
        <end position="313"/>
    </location>
</feature>
<dbReference type="Proteomes" id="UP001171751">
    <property type="component" value="Unassembled WGS sequence"/>
</dbReference>
<dbReference type="AlphaFoldDB" id="A0AA43ZRW0"/>
<feature type="transmembrane region" description="Helical" evidence="1">
    <location>
        <begin position="10"/>
        <end position="27"/>
    </location>
</feature>
<evidence type="ECO:0000313" key="2">
    <source>
        <dbReference type="EMBL" id="MDO5457575.1"/>
    </source>
</evidence>
<feature type="transmembrane region" description="Helical" evidence="1">
    <location>
        <begin position="204"/>
        <end position="226"/>
    </location>
</feature>